<protein>
    <submittedName>
        <fullName evidence="3">Uncharacterized protein</fullName>
    </submittedName>
</protein>
<name>A0AA39HS93_9BILA</name>
<dbReference type="EMBL" id="JAUCMV010000003">
    <property type="protein sequence ID" value="KAK0410489.1"/>
    <property type="molecule type" value="Genomic_DNA"/>
</dbReference>
<feature type="chain" id="PRO_5041355944" evidence="2">
    <location>
        <begin position="18"/>
        <end position="263"/>
    </location>
</feature>
<sequence>MCVPWILLLFGAALVTAASEESSGKAYGQRFAYHYEIPMDGSEKPKVEYAYAELGDPEPEVKTSISTQPSPRRSPPNRFPPPPFPFALPYQYPDSNHTFSDSSDEPESPQEPSPQPKRTHTYRSPKGVSRHLPPSAREREPEHRRDHENFINERFMTSDDAAVRTAKTLEEIQSRIRELMEDIGSNTEPMYDGGYGNYGGFDRGFGGFGGNGFGGGGFGDDFGRGFGGFGHPFFSNRNRNRRRSAPHNRPMADNDGWIWSFRA</sequence>
<evidence type="ECO:0000256" key="2">
    <source>
        <dbReference type="SAM" id="SignalP"/>
    </source>
</evidence>
<feature type="signal peptide" evidence="2">
    <location>
        <begin position="1"/>
        <end position="17"/>
    </location>
</feature>
<evidence type="ECO:0000256" key="1">
    <source>
        <dbReference type="SAM" id="MobiDB-lite"/>
    </source>
</evidence>
<accession>A0AA39HS93</accession>
<proteinExistence type="predicted"/>
<feature type="compositionally biased region" description="Pro residues" evidence="1">
    <location>
        <begin position="72"/>
        <end position="86"/>
    </location>
</feature>
<dbReference type="Proteomes" id="UP001175271">
    <property type="component" value="Unassembled WGS sequence"/>
</dbReference>
<organism evidence="3 4">
    <name type="scientific">Steinernema hermaphroditum</name>
    <dbReference type="NCBI Taxonomy" id="289476"/>
    <lineage>
        <taxon>Eukaryota</taxon>
        <taxon>Metazoa</taxon>
        <taxon>Ecdysozoa</taxon>
        <taxon>Nematoda</taxon>
        <taxon>Chromadorea</taxon>
        <taxon>Rhabditida</taxon>
        <taxon>Tylenchina</taxon>
        <taxon>Panagrolaimomorpha</taxon>
        <taxon>Strongyloidoidea</taxon>
        <taxon>Steinernematidae</taxon>
        <taxon>Steinernema</taxon>
    </lineage>
</organism>
<gene>
    <name evidence="3" type="ORF">QR680_005155</name>
</gene>
<feature type="region of interest" description="Disordered" evidence="1">
    <location>
        <begin position="50"/>
        <end position="147"/>
    </location>
</feature>
<dbReference type="AlphaFoldDB" id="A0AA39HS93"/>
<keyword evidence="4" id="KW-1185">Reference proteome</keyword>
<evidence type="ECO:0000313" key="3">
    <source>
        <dbReference type="EMBL" id="KAK0410489.1"/>
    </source>
</evidence>
<comment type="caution">
    <text evidence="3">The sequence shown here is derived from an EMBL/GenBank/DDBJ whole genome shotgun (WGS) entry which is preliminary data.</text>
</comment>
<evidence type="ECO:0000313" key="4">
    <source>
        <dbReference type="Proteomes" id="UP001175271"/>
    </source>
</evidence>
<reference evidence="3" key="1">
    <citation type="submission" date="2023-06" db="EMBL/GenBank/DDBJ databases">
        <title>Genomic analysis of the entomopathogenic nematode Steinernema hermaphroditum.</title>
        <authorList>
            <person name="Schwarz E.M."/>
            <person name="Heppert J.K."/>
            <person name="Baniya A."/>
            <person name="Schwartz H.T."/>
            <person name="Tan C.-H."/>
            <person name="Antoshechkin I."/>
            <person name="Sternberg P.W."/>
            <person name="Goodrich-Blair H."/>
            <person name="Dillman A.R."/>
        </authorList>
    </citation>
    <scope>NUCLEOTIDE SEQUENCE</scope>
    <source>
        <strain evidence="3">PS9179</strain>
        <tissue evidence="3">Whole animal</tissue>
    </source>
</reference>
<feature type="compositionally biased region" description="Basic and acidic residues" evidence="1">
    <location>
        <begin position="136"/>
        <end position="147"/>
    </location>
</feature>
<keyword evidence="2" id="KW-0732">Signal</keyword>